<sequence length="259" mass="28108">MTRLADHRVLIVNDDGIHAPGIQLLEKIVREHCKDVWVVAPDEEKSGASHSVSMHTPIRLRQLGDRHIAIKGSPTDCVLMALREIMQELPTLVLAGINRGGNLADEIHYSGTIAVAMEAALMGIPAIALSQVFERGKDVPWDTSERYLVSVVEQVLECGIADGSFVNINFPPVSADAVSGVQVVSMGRRPPGAFKTEGRVDNRQIPYYWVHLEPDAGGDLDGTDLRAMTDAAISVCPLQVDMTHRAMLSSLVGMRLSQG</sequence>
<feature type="domain" description="Survival protein SurE-like phosphatase/nucleotidase" evidence="8">
    <location>
        <begin position="9"/>
        <end position="189"/>
    </location>
</feature>
<dbReference type="Proteomes" id="UP000234845">
    <property type="component" value="Unassembled WGS sequence"/>
</dbReference>
<evidence type="ECO:0000259" key="8">
    <source>
        <dbReference type="Pfam" id="PF01975"/>
    </source>
</evidence>
<comment type="similarity">
    <text evidence="2 7">Belongs to the SurE nucleotidase family.</text>
</comment>
<dbReference type="EMBL" id="PKLZ01000010">
    <property type="protein sequence ID" value="PLW81800.1"/>
    <property type="molecule type" value="Genomic_DNA"/>
</dbReference>
<dbReference type="GO" id="GO:0004309">
    <property type="term" value="F:exopolyphosphatase activity"/>
    <property type="evidence" value="ECO:0007669"/>
    <property type="project" value="TreeGrafter"/>
</dbReference>
<name>A0A2N5Y080_9GAMM</name>
<dbReference type="HAMAP" id="MF_00060">
    <property type="entry name" value="SurE"/>
    <property type="match status" value="1"/>
</dbReference>
<feature type="binding site" evidence="7">
    <location>
        <position position="14"/>
    </location>
    <ligand>
        <name>a divalent metal cation</name>
        <dbReference type="ChEBI" id="CHEBI:60240"/>
    </ligand>
</feature>
<keyword evidence="10" id="KW-1185">Reference proteome</keyword>
<reference evidence="10" key="1">
    <citation type="submission" date="2017-11" db="EMBL/GenBank/DDBJ databases">
        <title>The draft genome sequence of Chromatocurvus sp. F02.</title>
        <authorList>
            <person name="Du Z.-J."/>
            <person name="Chang Y.-Q."/>
        </authorList>
    </citation>
    <scope>NUCLEOTIDE SEQUENCE [LARGE SCALE GENOMIC DNA]</scope>
    <source>
        <strain evidence="10">F02</strain>
    </source>
</reference>
<dbReference type="GO" id="GO:0005737">
    <property type="term" value="C:cytoplasm"/>
    <property type="evidence" value="ECO:0007669"/>
    <property type="project" value="UniProtKB-SubCell"/>
</dbReference>
<dbReference type="Gene3D" id="3.40.1210.10">
    <property type="entry name" value="Survival protein SurE-like phosphatase/nucleotidase"/>
    <property type="match status" value="1"/>
</dbReference>
<dbReference type="InterPro" id="IPR002828">
    <property type="entry name" value="SurE-like_Pase/nucleotidase"/>
</dbReference>
<dbReference type="GO" id="GO:0046872">
    <property type="term" value="F:metal ion binding"/>
    <property type="evidence" value="ECO:0007669"/>
    <property type="project" value="UniProtKB-UniRule"/>
</dbReference>
<keyword evidence="3 7" id="KW-0963">Cytoplasm</keyword>
<evidence type="ECO:0000313" key="10">
    <source>
        <dbReference type="Proteomes" id="UP000234845"/>
    </source>
</evidence>
<dbReference type="GO" id="GO:0000166">
    <property type="term" value="F:nucleotide binding"/>
    <property type="evidence" value="ECO:0007669"/>
    <property type="project" value="UniProtKB-KW"/>
</dbReference>
<accession>A0A2N5Y080</accession>
<keyword evidence="5 7" id="KW-0547">Nucleotide-binding</keyword>
<gene>
    <name evidence="7" type="primary">surE</name>
    <name evidence="9" type="ORF">CWI75_13710</name>
</gene>
<dbReference type="OrthoDB" id="9780815at2"/>
<dbReference type="InterPro" id="IPR036523">
    <property type="entry name" value="SurE-like_sf"/>
</dbReference>
<keyword evidence="4 7" id="KW-0479">Metal-binding</keyword>
<evidence type="ECO:0000256" key="5">
    <source>
        <dbReference type="ARBA" id="ARBA00022741"/>
    </source>
</evidence>
<keyword evidence="6 7" id="KW-0378">Hydrolase</keyword>
<comment type="subcellular location">
    <subcellularLocation>
        <location evidence="7">Cytoplasm</location>
    </subcellularLocation>
</comment>
<dbReference type="EC" id="3.1.3.5" evidence="7"/>
<feature type="binding site" evidence="7">
    <location>
        <position position="46"/>
    </location>
    <ligand>
        <name>a divalent metal cation</name>
        <dbReference type="ChEBI" id="CHEBI:60240"/>
    </ligand>
</feature>
<dbReference type="AlphaFoldDB" id="A0A2N5Y080"/>
<dbReference type="RefSeq" id="WP_101522083.1">
    <property type="nucleotide sequence ID" value="NZ_PKLZ01000010.1"/>
</dbReference>
<comment type="function">
    <text evidence="7">Nucleotidase that shows phosphatase activity on nucleoside 5'-monophosphates.</text>
</comment>
<dbReference type="GO" id="GO:0008254">
    <property type="term" value="F:3'-nucleotidase activity"/>
    <property type="evidence" value="ECO:0007669"/>
    <property type="project" value="TreeGrafter"/>
</dbReference>
<evidence type="ECO:0000256" key="2">
    <source>
        <dbReference type="ARBA" id="ARBA00011062"/>
    </source>
</evidence>
<feature type="binding site" evidence="7">
    <location>
        <position position="98"/>
    </location>
    <ligand>
        <name>a divalent metal cation</name>
        <dbReference type="ChEBI" id="CHEBI:60240"/>
    </ligand>
</feature>
<evidence type="ECO:0000256" key="7">
    <source>
        <dbReference type="HAMAP-Rule" id="MF_00060"/>
    </source>
</evidence>
<dbReference type="GO" id="GO:0008253">
    <property type="term" value="F:5'-nucleotidase activity"/>
    <property type="evidence" value="ECO:0007669"/>
    <property type="project" value="UniProtKB-UniRule"/>
</dbReference>
<dbReference type="Pfam" id="PF01975">
    <property type="entry name" value="SurE"/>
    <property type="match status" value="1"/>
</dbReference>
<evidence type="ECO:0000256" key="6">
    <source>
        <dbReference type="ARBA" id="ARBA00022801"/>
    </source>
</evidence>
<evidence type="ECO:0000256" key="1">
    <source>
        <dbReference type="ARBA" id="ARBA00000815"/>
    </source>
</evidence>
<comment type="catalytic activity">
    <reaction evidence="1 7">
        <text>a ribonucleoside 5'-phosphate + H2O = a ribonucleoside + phosphate</text>
        <dbReference type="Rhea" id="RHEA:12484"/>
        <dbReference type="ChEBI" id="CHEBI:15377"/>
        <dbReference type="ChEBI" id="CHEBI:18254"/>
        <dbReference type="ChEBI" id="CHEBI:43474"/>
        <dbReference type="ChEBI" id="CHEBI:58043"/>
        <dbReference type="EC" id="3.1.3.5"/>
    </reaction>
</comment>
<organism evidence="9 10">
    <name type="scientific">Kineobactrum sediminis</name>
    <dbReference type="NCBI Taxonomy" id="1905677"/>
    <lineage>
        <taxon>Bacteria</taxon>
        <taxon>Pseudomonadati</taxon>
        <taxon>Pseudomonadota</taxon>
        <taxon>Gammaproteobacteria</taxon>
        <taxon>Cellvibrionales</taxon>
        <taxon>Halieaceae</taxon>
        <taxon>Kineobactrum</taxon>
    </lineage>
</organism>
<dbReference type="PANTHER" id="PTHR30457">
    <property type="entry name" value="5'-NUCLEOTIDASE SURE"/>
    <property type="match status" value="1"/>
</dbReference>
<comment type="cofactor">
    <cofactor evidence="7">
        <name>a divalent metal cation</name>
        <dbReference type="ChEBI" id="CHEBI:60240"/>
    </cofactor>
    <text evidence="7">Binds 1 divalent metal cation per subunit.</text>
</comment>
<protein>
    <recommendedName>
        <fullName evidence="7">5'-nucleotidase SurE</fullName>
        <ecNumber evidence="7">3.1.3.5</ecNumber>
    </recommendedName>
    <alternativeName>
        <fullName evidence="7">Nucleoside 5'-monophosphate phosphohydrolase</fullName>
    </alternativeName>
</protein>
<proteinExistence type="inferred from homology"/>
<evidence type="ECO:0000256" key="4">
    <source>
        <dbReference type="ARBA" id="ARBA00022723"/>
    </source>
</evidence>
<dbReference type="PANTHER" id="PTHR30457:SF12">
    <property type="entry name" value="5'_3'-NUCLEOTIDASE SURE"/>
    <property type="match status" value="1"/>
</dbReference>
<evidence type="ECO:0000256" key="3">
    <source>
        <dbReference type="ARBA" id="ARBA00022490"/>
    </source>
</evidence>
<dbReference type="NCBIfam" id="NF001490">
    <property type="entry name" value="PRK00346.1-4"/>
    <property type="match status" value="1"/>
</dbReference>
<dbReference type="NCBIfam" id="TIGR00087">
    <property type="entry name" value="surE"/>
    <property type="match status" value="1"/>
</dbReference>
<evidence type="ECO:0000313" key="9">
    <source>
        <dbReference type="EMBL" id="PLW81800.1"/>
    </source>
</evidence>
<comment type="caution">
    <text evidence="9">The sequence shown here is derived from an EMBL/GenBank/DDBJ whole genome shotgun (WGS) entry which is preliminary data.</text>
</comment>
<dbReference type="SUPFAM" id="SSF64167">
    <property type="entry name" value="SurE-like"/>
    <property type="match status" value="1"/>
</dbReference>
<feature type="binding site" evidence="7">
    <location>
        <position position="15"/>
    </location>
    <ligand>
        <name>a divalent metal cation</name>
        <dbReference type="ChEBI" id="CHEBI:60240"/>
    </ligand>
</feature>
<dbReference type="InterPro" id="IPR030048">
    <property type="entry name" value="SurE"/>
</dbReference>